<evidence type="ECO:0008006" key="3">
    <source>
        <dbReference type="Google" id="ProtNLM"/>
    </source>
</evidence>
<protein>
    <recommendedName>
        <fullName evidence="3">Phospholipid scramblase</fullName>
    </recommendedName>
</protein>
<evidence type="ECO:0000313" key="1">
    <source>
        <dbReference type="EMBL" id="CAK0855974.1"/>
    </source>
</evidence>
<sequence length="396" mass="41721">AWAQATPLVGRAARSLLGAPAVAPKPRTRRSARQPLAMFKSLGQAAAGAAGKIAGQVVGAVENAVPEVQQMAAPVPVGFPGVAQLIREHQSLTMTQTSGGDCDCAQVCCCCCNNCCNECKGEHGGPGFPCCCIRGGNTYTVEDARGRTVLDIVEDTKPEGCRAGERCCCSACSSTIFYFKEPGADGKILMSVEREGLSNGKCVCCFSIICDCCNDKLQVYEGEVIGLPGELQNAPKMVSMLEQPCGGGGFVPTLDIKPAQGSGGSEMQVHGPLCFGGCMALCCKSDFQVDKSEDDGAAGSLGVIQHLAPKTCCEVCCTFCGGLHKYTVGYKDGAADEDRVNMLIGSLLVDLVYFQIDQGPCNMDQDYIYINLFNCNCCGCVCPFKCCIKNFMCDSD</sequence>
<dbReference type="Proteomes" id="UP001189429">
    <property type="component" value="Unassembled WGS sequence"/>
</dbReference>
<comment type="caution">
    <text evidence="1">The sequence shown here is derived from an EMBL/GenBank/DDBJ whole genome shotgun (WGS) entry which is preliminary data.</text>
</comment>
<name>A0ABN9U9J2_9DINO</name>
<accession>A0ABN9U9J2</accession>
<reference evidence="1" key="1">
    <citation type="submission" date="2023-10" db="EMBL/GenBank/DDBJ databases">
        <authorList>
            <person name="Chen Y."/>
            <person name="Shah S."/>
            <person name="Dougan E. K."/>
            <person name="Thang M."/>
            <person name="Chan C."/>
        </authorList>
    </citation>
    <scope>NUCLEOTIDE SEQUENCE [LARGE SCALE GENOMIC DNA]</scope>
</reference>
<proteinExistence type="predicted"/>
<dbReference type="EMBL" id="CAUYUJ010015592">
    <property type="protein sequence ID" value="CAK0855974.1"/>
    <property type="molecule type" value="Genomic_DNA"/>
</dbReference>
<feature type="non-terminal residue" evidence="1">
    <location>
        <position position="1"/>
    </location>
</feature>
<evidence type="ECO:0000313" key="2">
    <source>
        <dbReference type="Proteomes" id="UP001189429"/>
    </source>
</evidence>
<keyword evidence="2" id="KW-1185">Reference proteome</keyword>
<gene>
    <name evidence="1" type="ORF">PCOR1329_LOCUS46482</name>
</gene>
<organism evidence="1 2">
    <name type="scientific">Prorocentrum cordatum</name>
    <dbReference type="NCBI Taxonomy" id="2364126"/>
    <lineage>
        <taxon>Eukaryota</taxon>
        <taxon>Sar</taxon>
        <taxon>Alveolata</taxon>
        <taxon>Dinophyceae</taxon>
        <taxon>Prorocentrales</taxon>
        <taxon>Prorocentraceae</taxon>
        <taxon>Prorocentrum</taxon>
    </lineage>
</organism>